<dbReference type="EMBL" id="CP000804">
    <property type="protein sequence ID" value="ABU58695.1"/>
    <property type="molecule type" value="Genomic_DNA"/>
</dbReference>
<name>A7NMD3_ROSCS</name>
<evidence type="ECO:0000256" key="1">
    <source>
        <dbReference type="SAM" id="MobiDB-lite"/>
    </source>
</evidence>
<keyword evidence="5" id="KW-1185">Reference proteome</keyword>
<sequence length="383" mass="40461">MHLRLLVLMVSAALLASAAFPGSSGRPVQAQTIITVTPTPPRQPAAPGGTPRPTTTPGATANDTVRLLEAALERTSQASSYQMHVSIRAAGVVAGARSAREETLIDYNGEYHGANFAFVMRSPELLRQGIDPTAGITAVYANGVTYAVGPLPIHGVTEPVWYTIGSNAPSFLAPPYRLEDLLRRLGNALPLAEMTRGRTETIDGRRCTAYQAGPDVASAALGALGRPLVPPRATNTSASLDLDIRRGVVQLWLCSDGVLRRVHVIASGNVRQQPSNLFSITFRIDLGNINGRVTITAPAQARALQRTPEPTVAAVRAGPIRSAPGAGSIVGQMNVQDAVIIIERSANQRWYRVRAPAATGWVSASLLAVPPALARQVPVTPNP</sequence>
<feature type="domain" description="SH3b" evidence="3">
    <location>
        <begin position="320"/>
        <end position="367"/>
    </location>
</feature>
<dbReference type="KEGG" id="rca:Rcas_2622"/>
<dbReference type="OrthoDB" id="9822986at2"/>
<feature type="region of interest" description="Disordered" evidence="1">
    <location>
        <begin position="36"/>
        <end position="60"/>
    </location>
</feature>
<dbReference type="Gene3D" id="2.30.30.40">
    <property type="entry name" value="SH3 Domains"/>
    <property type="match status" value="1"/>
</dbReference>
<evidence type="ECO:0000313" key="5">
    <source>
        <dbReference type="Proteomes" id="UP000000263"/>
    </source>
</evidence>
<dbReference type="AlphaFoldDB" id="A7NMD3"/>
<proteinExistence type="predicted"/>
<accession>A7NMD3</accession>
<feature type="chain" id="PRO_5002711048" description="SH3b domain-containing protein" evidence="2">
    <location>
        <begin position="19"/>
        <end position="383"/>
    </location>
</feature>
<organism evidence="4 5">
    <name type="scientific">Roseiflexus castenholzii (strain DSM 13941 / HLO8)</name>
    <dbReference type="NCBI Taxonomy" id="383372"/>
    <lineage>
        <taxon>Bacteria</taxon>
        <taxon>Bacillati</taxon>
        <taxon>Chloroflexota</taxon>
        <taxon>Chloroflexia</taxon>
        <taxon>Chloroflexales</taxon>
        <taxon>Roseiflexineae</taxon>
        <taxon>Roseiflexaceae</taxon>
        <taxon>Roseiflexus</taxon>
    </lineage>
</organism>
<dbReference type="RefSeq" id="WP_012121119.1">
    <property type="nucleotide sequence ID" value="NC_009767.1"/>
</dbReference>
<dbReference type="Gene3D" id="2.50.20.20">
    <property type="match status" value="1"/>
</dbReference>
<evidence type="ECO:0000259" key="3">
    <source>
        <dbReference type="Pfam" id="PF08239"/>
    </source>
</evidence>
<reference evidence="4 5" key="1">
    <citation type="submission" date="2007-08" db="EMBL/GenBank/DDBJ databases">
        <title>Complete sequence of Roseiflexus castenholzii DSM 13941.</title>
        <authorList>
            <consortium name="US DOE Joint Genome Institute"/>
            <person name="Copeland A."/>
            <person name="Lucas S."/>
            <person name="Lapidus A."/>
            <person name="Barry K."/>
            <person name="Glavina del Rio T."/>
            <person name="Dalin E."/>
            <person name="Tice H."/>
            <person name="Pitluck S."/>
            <person name="Thompson L.S."/>
            <person name="Brettin T."/>
            <person name="Bruce D."/>
            <person name="Detter J.C."/>
            <person name="Han C."/>
            <person name="Tapia R."/>
            <person name="Schmutz J."/>
            <person name="Larimer F."/>
            <person name="Land M."/>
            <person name="Hauser L."/>
            <person name="Kyrpides N."/>
            <person name="Mikhailova N."/>
            <person name="Bryant D.A."/>
            <person name="Hanada S."/>
            <person name="Tsukatani Y."/>
            <person name="Richardson P."/>
        </authorList>
    </citation>
    <scope>NUCLEOTIDE SEQUENCE [LARGE SCALE GENOMIC DNA]</scope>
    <source>
        <strain evidence="5">DSM 13941 / HLO8</strain>
    </source>
</reference>
<dbReference type="Pfam" id="PF08239">
    <property type="entry name" value="SH3_3"/>
    <property type="match status" value="1"/>
</dbReference>
<evidence type="ECO:0000313" key="4">
    <source>
        <dbReference type="EMBL" id="ABU58695.1"/>
    </source>
</evidence>
<keyword evidence="2" id="KW-0732">Signal</keyword>
<protein>
    <recommendedName>
        <fullName evidence="3">SH3b domain-containing protein</fullName>
    </recommendedName>
</protein>
<dbReference type="InterPro" id="IPR003646">
    <property type="entry name" value="SH3-like_bac-type"/>
</dbReference>
<evidence type="ECO:0000256" key="2">
    <source>
        <dbReference type="SAM" id="SignalP"/>
    </source>
</evidence>
<feature type="compositionally biased region" description="Low complexity" evidence="1">
    <location>
        <begin position="45"/>
        <end position="60"/>
    </location>
</feature>
<dbReference type="Proteomes" id="UP000000263">
    <property type="component" value="Chromosome"/>
</dbReference>
<gene>
    <name evidence="4" type="ordered locus">Rcas_2622</name>
</gene>
<feature type="signal peptide" evidence="2">
    <location>
        <begin position="1"/>
        <end position="18"/>
    </location>
</feature>
<dbReference type="HOGENOM" id="CLU_721371_0_0_0"/>